<sequence length="514" mass="57637">MLRTVKVENGLVQGLPAADPRITSFKGIPFAAPPVGENRWRAPQPAKDWAGVLKAHEFAPISMQVKQEIDDNNIYTREWAVEPNIAMDEDCLYLNVWTPAKHTDEKLPVYVWYFGGGLQVGHTAEMEFDGERIARRGIVVVTINYRLNVFGFLCHPEITAEAPEAPANFGNLDQQAATKWVKRNISAFGGDPDNITIGGQSAGGGSVMTQLTSPQNEGLFQKAIVQSGIFTALYPGTRMPAVRSHLTEAEQDGVEFFKYLGVSSLAEARQIGAVELRDKAVKYQGFWGTVVDQVFSVGNPFDLFLQNKWWRVPIMMGHTSSEFFSVPDADTSEDLKKLATDMFGDDADLFLELCCNQSINIEESKKKASVSSIEYAIRIAAEANAGLGADSPLYYYNFDAEIPGWDHPGTFHSVDLWFFFETLAKCWRPFVGKHYDLARQMCNYWANFIRTGDPNGQDSTGEEMAQWVPYTQESPYGMLFADHAEFSQKQPNEMMKFLVNQYFIKDRPALKTEV</sequence>
<gene>
    <name evidence="5" type="ORF">DC345_25080</name>
</gene>
<accession>A0A329QH53</accession>
<evidence type="ECO:0000256" key="3">
    <source>
        <dbReference type="RuleBase" id="RU361235"/>
    </source>
</evidence>
<organism evidence="5 6">
    <name type="scientific">Paenibacillus taichungensis</name>
    <dbReference type="NCBI Taxonomy" id="484184"/>
    <lineage>
        <taxon>Bacteria</taxon>
        <taxon>Bacillati</taxon>
        <taxon>Bacillota</taxon>
        <taxon>Bacilli</taxon>
        <taxon>Bacillales</taxon>
        <taxon>Paenibacillaceae</taxon>
        <taxon>Paenibacillus</taxon>
    </lineage>
</organism>
<dbReference type="AlphaFoldDB" id="A0A329QH53"/>
<evidence type="ECO:0000259" key="4">
    <source>
        <dbReference type="Pfam" id="PF00135"/>
    </source>
</evidence>
<dbReference type="PROSITE" id="PS00122">
    <property type="entry name" value="CARBOXYLESTERASE_B_1"/>
    <property type="match status" value="1"/>
</dbReference>
<evidence type="ECO:0000313" key="5">
    <source>
        <dbReference type="EMBL" id="RAW11516.1"/>
    </source>
</evidence>
<protein>
    <recommendedName>
        <fullName evidence="3">Carboxylic ester hydrolase</fullName>
        <ecNumber evidence="3">3.1.1.-</ecNumber>
    </recommendedName>
</protein>
<evidence type="ECO:0000256" key="2">
    <source>
        <dbReference type="ARBA" id="ARBA00022801"/>
    </source>
</evidence>
<dbReference type="EC" id="3.1.1.-" evidence="3"/>
<reference evidence="5 6" key="1">
    <citation type="submission" date="2018-04" db="EMBL/GenBank/DDBJ databases">
        <title>Paenibacillus taichungensis Genome sequencing and assembly.</title>
        <authorList>
            <person name="Xu J."/>
            <person name="Rensing C."/>
            <person name="Mazhar H.S."/>
        </authorList>
    </citation>
    <scope>NUCLEOTIDE SEQUENCE [LARGE SCALE GENOMIC DNA]</scope>
    <source>
        <strain evidence="5 6">NC1</strain>
    </source>
</reference>
<dbReference type="GO" id="GO:0016787">
    <property type="term" value="F:hydrolase activity"/>
    <property type="evidence" value="ECO:0007669"/>
    <property type="project" value="UniProtKB-KW"/>
</dbReference>
<dbReference type="Proteomes" id="UP000250642">
    <property type="component" value="Unassembled WGS sequence"/>
</dbReference>
<dbReference type="Gene3D" id="3.40.50.1820">
    <property type="entry name" value="alpha/beta hydrolase"/>
    <property type="match status" value="1"/>
</dbReference>
<comment type="caution">
    <text evidence="5">The sequence shown here is derived from an EMBL/GenBank/DDBJ whole genome shotgun (WGS) entry which is preliminary data.</text>
</comment>
<keyword evidence="2 3" id="KW-0378">Hydrolase</keyword>
<feature type="domain" description="Carboxylesterase type B" evidence="4">
    <location>
        <begin position="4"/>
        <end position="489"/>
    </location>
</feature>
<dbReference type="RefSeq" id="WP_113055520.1">
    <property type="nucleotide sequence ID" value="NZ_QEVW01000018.1"/>
</dbReference>
<dbReference type="EMBL" id="QEVW01000018">
    <property type="protein sequence ID" value="RAW11516.1"/>
    <property type="molecule type" value="Genomic_DNA"/>
</dbReference>
<dbReference type="InterPro" id="IPR050309">
    <property type="entry name" value="Type-B_Carboxylest/Lipase"/>
</dbReference>
<evidence type="ECO:0000256" key="1">
    <source>
        <dbReference type="ARBA" id="ARBA00005964"/>
    </source>
</evidence>
<comment type="similarity">
    <text evidence="1 3">Belongs to the type-B carboxylesterase/lipase family.</text>
</comment>
<dbReference type="InterPro" id="IPR019819">
    <property type="entry name" value="Carboxylesterase_B_CS"/>
</dbReference>
<dbReference type="InterPro" id="IPR029058">
    <property type="entry name" value="AB_hydrolase_fold"/>
</dbReference>
<proteinExistence type="inferred from homology"/>
<name>A0A329QH53_9BACL</name>
<dbReference type="SUPFAM" id="SSF53474">
    <property type="entry name" value="alpha/beta-Hydrolases"/>
    <property type="match status" value="1"/>
</dbReference>
<evidence type="ECO:0000313" key="6">
    <source>
        <dbReference type="Proteomes" id="UP000250642"/>
    </source>
</evidence>
<dbReference type="InterPro" id="IPR002018">
    <property type="entry name" value="CarbesteraseB"/>
</dbReference>
<dbReference type="InterPro" id="IPR019826">
    <property type="entry name" value="Carboxylesterase_B_AS"/>
</dbReference>
<dbReference type="PROSITE" id="PS00941">
    <property type="entry name" value="CARBOXYLESTERASE_B_2"/>
    <property type="match status" value="1"/>
</dbReference>
<dbReference type="Pfam" id="PF00135">
    <property type="entry name" value="COesterase"/>
    <property type="match status" value="1"/>
</dbReference>
<dbReference type="PANTHER" id="PTHR11559">
    <property type="entry name" value="CARBOXYLESTERASE"/>
    <property type="match status" value="1"/>
</dbReference>